<organism evidence="3 4">
    <name type="scientific">Pontibacter rugosus</name>
    <dbReference type="NCBI Taxonomy" id="1745966"/>
    <lineage>
        <taxon>Bacteria</taxon>
        <taxon>Pseudomonadati</taxon>
        <taxon>Bacteroidota</taxon>
        <taxon>Cytophagia</taxon>
        <taxon>Cytophagales</taxon>
        <taxon>Hymenobacteraceae</taxon>
        <taxon>Pontibacter</taxon>
    </lineage>
</organism>
<keyword evidence="4" id="KW-1185">Reference proteome</keyword>
<dbReference type="InterPro" id="IPR026444">
    <property type="entry name" value="Secre_tail"/>
</dbReference>
<feature type="domain" description="Secretion system C-terminal sorting" evidence="2">
    <location>
        <begin position="55"/>
        <end position="121"/>
    </location>
</feature>
<dbReference type="Proteomes" id="UP001597094">
    <property type="component" value="Unassembled WGS sequence"/>
</dbReference>
<dbReference type="Pfam" id="PF18962">
    <property type="entry name" value="Por_Secre_tail"/>
    <property type="match status" value="1"/>
</dbReference>
<reference evidence="4" key="1">
    <citation type="journal article" date="2019" name="Int. J. Syst. Evol. Microbiol.">
        <title>The Global Catalogue of Microorganisms (GCM) 10K type strain sequencing project: providing services to taxonomists for standard genome sequencing and annotation.</title>
        <authorList>
            <consortium name="The Broad Institute Genomics Platform"/>
            <consortium name="The Broad Institute Genome Sequencing Center for Infectious Disease"/>
            <person name="Wu L."/>
            <person name="Ma J."/>
        </authorList>
    </citation>
    <scope>NUCLEOTIDE SEQUENCE [LARGE SCALE GENOMIC DNA]</scope>
    <source>
        <strain evidence="4">JCM 31319</strain>
    </source>
</reference>
<keyword evidence="1" id="KW-0732">Signal</keyword>
<comment type="caution">
    <text evidence="3">The sequence shown here is derived from an EMBL/GenBank/DDBJ whole genome shotgun (WGS) entry which is preliminary data.</text>
</comment>
<feature type="signal peptide" evidence="1">
    <location>
        <begin position="1"/>
        <end position="17"/>
    </location>
</feature>
<evidence type="ECO:0000313" key="3">
    <source>
        <dbReference type="EMBL" id="MFD1184744.1"/>
    </source>
</evidence>
<proteinExistence type="predicted"/>
<gene>
    <name evidence="3" type="ORF">ACFQ2O_00905</name>
</gene>
<accession>A0ABW3SIU3</accession>
<evidence type="ECO:0000313" key="4">
    <source>
        <dbReference type="Proteomes" id="UP001597094"/>
    </source>
</evidence>
<sequence>MKANLYLIGLACCFCLAACQPEEPAPNVSGLQSISYTIQRSTNTATAGAMVSVGPNPFTNYVEVHFSNSEMLPATVYFSDEKGKYTKKIEVTDRAPVSVKLDFNEMPKGVYLCEVQQQDKVSRYRLIKTR</sequence>
<feature type="chain" id="PRO_5045575766" evidence="1">
    <location>
        <begin position="18"/>
        <end position="130"/>
    </location>
</feature>
<evidence type="ECO:0000256" key="1">
    <source>
        <dbReference type="SAM" id="SignalP"/>
    </source>
</evidence>
<dbReference type="RefSeq" id="WP_377522150.1">
    <property type="nucleotide sequence ID" value="NZ_JBHTLD010000004.1"/>
</dbReference>
<dbReference type="NCBIfam" id="TIGR04183">
    <property type="entry name" value="Por_Secre_tail"/>
    <property type="match status" value="1"/>
</dbReference>
<dbReference type="EMBL" id="JBHTLD010000004">
    <property type="protein sequence ID" value="MFD1184744.1"/>
    <property type="molecule type" value="Genomic_DNA"/>
</dbReference>
<name>A0ABW3SIU3_9BACT</name>
<evidence type="ECO:0000259" key="2">
    <source>
        <dbReference type="Pfam" id="PF18962"/>
    </source>
</evidence>
<protein>
    <submittedName>
        <fullName evidence="3">T9SS type A sorting domain-containing protein</fullName>
    </submittedName>
</protein>